<gene>
    <name evidence="6" type="ORF">DCAR_0625502</name>
</gene>
<protein>
    <submittedName>
        <fullName evidence="6">Uncharacterized protein</fullName>
    </submittedName>
</protein>
<dbReference type="PANTHER" id="PTHR31920:SF37">
    <property type="entry name" value="B3 DOMAIN-CONTAINING TRANSCRIPTION FACTOR VRN1"/>
    <property type="match status" value="1"/>
</dbReference>
<dbReference type="OrthoDB" id="1094641at2759"/>
<name>A0A164WHN1_DAUCS</name>
<dbReference type="InterPro" id="IPR015300">
    <property type="entry name" value="DNA-bd_pseudobarrel_sf"/>
</dbReference>
<proteinExistence type="predicted"/>
<evidence type="ECO:0000313" key="6">
    <source>
        <dbReference type="EMBL" id="WOH06079.1"/>
    </source>
</evidence>
<dbReference type="InterPro" id="IPR050655">
    <property type="entry name" value="Plant_B3_domain"/>
</dbReference>
<dbReference type="AlphaFoldDB" id="A0A164WHN1"/>
<reference evidence="6" key="2">
    <citation type="submission" date="2022-03" db="EMBL/GenBank/DDBJ databases">
        <title>Draft title - Genomic analysis of global carrot germplasm unveils the trajectory of domestication and the origin of high carotenoid orange carrot.</title>
        <authorList>
            <person name="Iorizzo M."/>
            <person name="Ellison S."/>
            <person name="Senalik D."/>
            <person name="Macko-Podgorni A."/>
            <person name="Grzebelus D."/>
            <person name="Bostan H."/>
            <person name="Rolling W."/>
            <person name="Curaba J."/>
            <person name="Simon P."/>
        </authorList>
    </citation>
    <scope>NUCLEOTIDE SEQUENCE</scope>
    <source>
        <tissue evidence="6">Leaf</tissue>
    </source>
</reference>
<sequence>METSGIIVEKFIKFLTNADLMSDELLLPEKILSQYGNKLPKNLLLKFRNGYEIPVSNFEEGGLIYGISSLYEDFEMEPGQLLVFEYDGQSGFNVYVIGKNLVEIDYPLLVHETQKTRPRNVNVKSGGLKFIKFLKEEEAMFDDFEHPRSFKKAFHLLPGYQNFIFSNGKQTEVVYKHDVGRFCGLNKFWSMEGIEDLSSFNLALFSYEEPGVTTVSFFDYDFVEYMFPGTPLSSGLNSHALPVFGRIEITVQAHHLYKYVYGVDISTDYIAITVCWRKKDYISIYSGEKGWKLQVRNRGGKSNRTTIHEGWIQFRDDLGLHLGDVVVLECARNSRHHFSLQVVRNHGALD</sequence>
<keyword evidence="4" id="KW-0804">Transcription</keyword>
<evidence type="ECO:0000256" key="1">
    <source>
        <dbReference type="ARBA" id="ARBA00004123"/>
    </source>
</evidence>
<comment type="subcellular location">
    <subcellularLocation>
        <location evidence="1">Nucleus</location>
    </subcellularLocation>
</comment>
<reference evidence="6" key="1">
    <citation type="journal article" date="2016" name="Nat. Genet.">
        <title>A high-quality carrot genome assembly provides new insights into carotenoid accumulation and asterid genome evolution.</title>
        <authorList>
            <person name="Iorizzo M."/>
            <person name="Ellison S."/>
            <person name="Senalik D."/>
            <person name="Zeng P."/>
            <person name="Satapoomin P."/>
            <person name="Huang J."/>
            <person name="Bowman M."/>
            <person name="Iovene M."/>
            <person name="Sanseverino W."/>
            <person name="Cavagnaro P."/>
            <person name="Yildiz M."/>
            <person name="Macko-Podgorni A."/>
            <person name="Moranska E."/>
            <person name="Grzebelus E."/>
            <person name="Grzebelus D."/>
            <person name="Ashrafi H."/>
            <person name="Zheng Z."/>
            <person name="Cheng S."/>
            <person name="Spooner D."/>
            <person name="Van Deynze A."/>
            <person name="Simon P."/>
        </authorList>
    </citation>
    <scope>NUCLEOTIDE SEQUENCE</scope>
    <source>
        <tissue evidence="6">Leaf</tissue>
    </source>
</reference>
<organism evidence="6 7">
    <name type="scientific">Daucus carota subsp. sativus</name>
    <name type="common">Carrot</name>
    <dbReference type="NCBI Taxonomy" id="79200"/>
    <lineage>
        <taxon>Eukaryota</taxon>
        <taxon>Viridiplantae</taxon>
        <taxon>Streptophyta</taxon>
        <taxon>Embryophyta</taxon>
        <taxon>Tracheophyta</taxon>
        <taxon>Spermatophyta</taxon>
        <taxon>Magnoliopsida</taxon>
        <taxon>eudicotyledons</taxon>
        <taxon>Gunneridae</taxon>
        <taxon>Pentapetalae</taxon>
        <taxon>asterids</taxon>
        <taxon>campanulids</taxon>
        <taxon>Apiales</taxon>
        <taxon>Apiaceae</taxon>
        <taxon>Apioideae</taxon>
        <taxon>Scandiceae</taxon>
        <taxon>Daucinae</taxon>
        <taxon>Daucus</taxon>
        <taxon>Daucus sect. Daucus</taxon>
    </lineage>
</organism>
<dbReference type="Gramene" id="KZM91795">
    <property type="protein sequence ID" value="KZM91795"/>
    <property type="gene ID" value="DCAR_020840"/>
</dbReference>
<keyword evidence="3" id="KW-0238">DNA-binding</keyword>
<evidence type="ECO:0000256" key="4">
    <source>
        <dbReference type="ARBA" id="ARBA00023163"/>
    </source>
</evidence>
<dbReference type="EMBL" id="CP093348">
    <property type="protein sequence ID" value="WOH06079.1"/>
    <property type="molecule type" value="Genomic_DNA"/>
</dbReference>
<dbReference type="PANTHER" id="PTHR31920">
    <property type="entry name" value="B3 DOMAIN-CONTAINING"/>
    <property type="match status" value="1"/>
</dbReference>
<evidence type="ECO:0000256" key="3">
    <source>
        <dbReference type="ARBA" id="ARBA00023125"/>
    </source>
</evidence>
<dbReference type="GO" id="GO:0005634">
    <property type="term" value="C:nucleus"/>
    <property type="evidence" value="ECO:0007669"/>
    <property type="project" value="UniProtKB-SubCell"/>
</dbReference>
<dbReference type="SUPFAM" id="SSF101936">
    <property type="entry name" value="DNA-binding pseudobarrel domain"/>
    <property type="match status" value="2"/>
</dbReference>
<keyword evidence="2" id="KW-0805">Transcription regulation</keyword>
<evidence type="ECO:0000256" key="5">
    <source>
        <dbReference type="ARBA" id="ARBA00023242"/>
    </source>
</evidence>
<evidence type="ECO:0000313" key="7">
    <source>
        <dbReference type="Proteomes" id="UP000077755"/>
    </source>
</evidence>
<dbReference type="Gene3D" id="2.40.330.10">
    <property type="entry name" value="DNA-binding pseudobarrel domain"/>
    <property type="match status" value="2"/>
</dbReference>
<keyword evidence="7" id="KW-1185">Reference proteome</keyword>
<accession>A0A164WHN1</accession>
<dbReference type="KEGG" id="dcr:108226990"/>
<keyword evidence="5" id="KW-0539">Nucleus</keyword>
<dbReference type="GO" id="GO:0003677">
    <property type="term" value="F:DNA binding"/>
    <property type="evidence" value="ECO:0007669"/>
    <property type="project" value="UniProtKB-KW"/>
</dbReference>
<dbReference type="PROSITE" id="PS50863">
    <property type="entry name" value="B3"/>
    <property type="match status" value="1"/>
</dbReference>
<dbReference type="Proteomes" id="UP000077755">
    <property type="component" value="Chromosome 6"/>
</dbReference>
<evidence type="ECO:0000256" key="2">
    <source>
        <dbReference type="ARBA" id="ARBA00023015"/>
    </source>
</evidence>
<dbReference type="InterPro" id="IPR003340">
    <property type="entry name" value="B3_DNA-bd"/>
</dbReference>